<protein>
    <submittedName>
        <fullName evidence="2">Energy-coupled thiamine transporter ThiT</fullName>
    </submittedName>
</protein>
<reference evidence="2" key="1">
    <citation type="submission" date="2021-02" db="EMBL/GenBank/DDBJ databases">
        <title>Infant gut strain persistence is associated with maternal origin, phylogeny, and functional potential including surface adhesion and iron acquisition.</title>
        <authorList>
            <person name="Lou Y.C."/>
        </authorList>
    </citation>
    <scope>NUCLEOTIDE SEQUENCE</scope>
    <source>
        <strain evidence="2">L3_108_000G1_dasL3_108_000G1_metabat.metabat.11</strain>
    </source>
</reference>
<accession>A0A943EGS4</accession>
<dbReference type="GO" id="GO:0005886">
    <property type="term" value="C:plasma membrane"/>
    <property type="evidence" value="ECO:0007669"/>
    <property type="project" value="InterPro"/>
</dbReference>
<evidence type="ECO:0000313" key="3">
    <source>
        <dbReference type="Proteomes" id="UP000751224"/>
    </source>
</evidence>
<evidence type="ECO:0000313" key="2">
    <source>
        <dbReference type="EMBL" id="MBS5587676.1"/>
    </source>
</evidence>
<gene>
    <name evidence="2" type="ORF">KHX14_02490</name>
</gene>
<feature type="transmembrane region" description="Helical" evidence="1">
    <location>
        <begin position="113"/>
        <end position="136"/>
    </location>
</feature>
<keyword evidence="1" id="KW-0472">Membrane</keyword>
<evidence type="ECO:0000256" key="1">
    <source>
        <dbReference type="SAM" id="Phobius"/>
    </source>
</evidence>
<feature type="transmembrane region" description="Helical" evidence="1">
    <location>
        <begin position="36"/>
        <end position="55"/>
    </location>
</feature>
<dbReference type="Pfam" id="PF09515">
    <property type="entry name" value="Thia_YuaJ"/>
    <property type="match status" value="1"/>
</dbReference>
<organism evidence="2 3">
    <name type="scientific">Thomasclavelia spiroformis</name>
    <dbReference type="NCBI Taxonomy" id="29348"/>
    <lineage>
        <taxon>Bacteria</taxon>
        <taxon>Bacillati</taxon>
        <taxon>Bacillota</taxon>
        <taxon>Erysipelotrichia</taxon>
        <taxon>Erysipelotrichales</taxon>
        <taxon>Coprobacillaceae</taxon>
        <taxon>Thomasclavelia</taxon>
    </lineage>
</organism>
<dbReference type="GO" id="GO:0015234">
    <property type="term" value="F:thiamine transmembrane transporter activity"/>
    <property type="evidence" value="ECO:0007669"/>
    <property type="project" value="InterPro"/>
</dbReference>
<dbReference type="EMBL" id="JAGZCC010000009">
    <property type="protein sequence ID" value="MBS5587676.1"/>
    <property type="molecule type" value="Genomic_DNA"/>
</dbReference>
<comment type="caution">
    <text evidence="2">The sequence shown here is derived from an EMBL/GenBank/DDBJ whole genome shotgun (WGS) entry which is preliminary data.</text>
</comment>
<proteinExistence type="predicted"/>
<name>A0A943EGS4_9FIRM</name>
<dbReference type="RefSeq" id="WP_297669296.1">
    <property type="nucleotide sequence ID" value="NZ_JAGZCC010000009.1"/>
</dbReference>
<dbReference type="InterPro" id="IPR012651">
    <property type="entry name" value="Thia_Transptr_ThiT"/>
</dbReference>
<feature type="transmembrane region" description="Helical" evidence="1">
    <location>
        <begin position="12"/>
        <end position="30"/>
    </location>
</feature>
<dbReference type="Proteomes" id="UP000751224">
    <property type="component" value="Unassembled WGS sequence"/>
</dbReference>
<dbReference type="AlphaFoldDB" id="A0A943EGS4"/>
<feature type="transmembrane region" description="Helical" evidence="1">
    <location>
        <begin position="87"/>
        <end position="106"/>
    </location>
</feature>
<sequence length="175" mass="19490">MKNKKFELTTKTMTYMAIFAALQLVLEYLTQFTPTMPNGGNISFSLVALMLCSYLMGASYGLIVSLVCVGLHFVLGLATFYGPLSVIFDYLLPMAIVGLIGLIPVIKVNKIEIPIGIIIVMILKTICHLISGWYAFNTPLIANLSYNLPYNLATLVVCFILFILLYPRLKNKIRI</sequence>
<keyword evidence="1" id="KW-0812">Transmembrane</keyword>
<feature type="transmembrane region" description="Helical" evidence="1">
    <location>
        <begin position="148"/>
        <end position="166"/>
    </location>
</feature>
<keyword evidence="1" id="KW-1133">Transmembrane helix</keyword>
<dbReference type="Gene3D" id="1.10.1760.20">
    <property type="match status" value="1"/>
</dbReference>